<keyword evidence="3" id="KW-1185">Reference proteome</keyword>
<comment type="caution">
    <text evidence="2">The sequence shown here is derived from an EMBL/GenBank/DDBJ whole genome shotgun (WGS) entry which is preliminary data.</text>
</comment>
<keyword evidence="1" id="KW-0812">Transmembrane</keyword>
<gene>
    <name evidence="2" type="ORF">K8U61_17065</name>
</gene>
<feature type="transmembrane region" description="Helical" evidence="1">
    <location>
        <begin position="45"/>
        <end position="69"/>
    </location>
</feature>
<feature type="transmembrane region" description="Helical" evidence="1">
    <location>
        <begin position="114"/>
        <end position="135"/>
    </location>
</feature>
<sequence>MTSPAAPLPVERGRARIAAYVYGNILVLGAVVSATPHTIEDGHAVIVVLATTVTTYLAHVVAHAVGAALTDDDSPSAEPAFGPAELRDALPIVSSGSAPALILLIGAVTTLEPVLVEAAAALVVVVRLVGIGLVVDRLGAGVRRRWSWLSGIVLAGISVVIVALKLAFAH</sequence>
<keyword evidence="1" id="KW-0472">Membrane</keyword>
<protein>
    <recommendedName>
        <fullName evidence="4">Integral membrane protein</fullName>
    </recommendedName>
</protein>
<accession>A0ABS7UGY5</accession>
<feature type="transmembrane region" description="Helical" evidence="1">
    <location>
        <begin position="20"/>
        <end position="39"/>
    </location>
</feature>
<keyword evidence="1" id="KW-1133">Transmembrane helix</keyword>
<organism evidence="2 3">
    <name type="scientific">Nocardioides mangrovi</name>
    <dbReference type="NCBI Taxonomy" id="2874580"/>
    <lineage>
        <taxon>Bacteria</taxon>
        <taxon>Bacillati</taxon>
        <taxon>Actinomycetota</taxon>
        <taxon>Actinomycetes</taxon>
        <taxon>Propionibacteriales</taxon>
        <taxon>Nocardioidaceae</taxon>
        <taxon>Nocardioides</taxon>
    </lineage>
</organism>
<evidence type="ECO:0000313" key="2">
    <source>
        <dbReference type="EMBL" id="MBZ5739888.1"/>
    </source>
</evidence>
<proteinExistence type="predicted"/>
<dbReference type="EMBL" id="JAIQZJ010000011">
    <property type="protein sequence ID" value="MBZ5739888.1"/>
    <property type="molecule type" value="Genomic_DNA"/>
</dbReference>
<dbReference type="Proteomes" id="UP000780875">
    <property type="component" value="Unassembled WGS sequence"/>
</dbReference>
<feature type="transmembrane region" description="Helical" evidence="1">
    <location>
        <begin position="147"/>
        <end position="168"/>
    </location>
</feature>
<dbReference type="RefSeq" id="WP_224124247.1">
    <property type="nucleotide sequence ID" value="NZ_JAIQZJ010000011.1"/>
</dbReference>
<evidence type="ECO:0000256" key="1">
    <source>
        <dbReference type="SAM" id="Phobius"/>
    </source>
</evidence>
<evidence type="ECO:0008006" key="4">
    <source>
        <dbReference type="Google" id="ProtNLM"/>
    </source>
</evidence>
<evidence type="ECO:0000313" key="3">
    <source>
        <dbReference type="Proteomes" id="UP000780875"/>
    </source>
</evidence>
<name>A0ABS7UGY5_9ACTN</name>
<reference evidence="2 3" key="1">
    <citation type="submission" date="2021-09" db="EMBL/GenBank/DDBJ databases">
        <title>Whole genome sequence of Nocardioides sp. GBK3QG-3.</title>
        <authorList>
            <person name="Tuo L."/>
        </authorList>
    </citation>
    <scope>NUCLEOTIDE SEQUENCE [LARGE SCALE GENOMIC DNA]</scope>
    <source>
        <strain evidence="2 3">GBK3QG-3</strain>
    </source>
</reference>